<reference evidence="1" key="1">
    <citation type="submission" date="2022-07" db="EMBL/GenBank/DDBJ databases">
        <title>Genome Sequence of Phlebia brevispora.</title>
        <authorList>
            <person name="Buettner E."/>
        </authorList>
    </citation>
    <scope>NUCLEOTIDE SEQUENCE</scope>
    <source>
        <strain evidence="1">MPL23</strain>
    </source>
</reference>
<protein>
    <submittedName>
        <fullName evidence="1">Uncharacterized protein</fullName>
    </submittedName>
</protein>
<sequence>MLPTSVVLQILSDSLHQHDCQLQHAIRELEARSSIILAHFFSDIEAAKDMMARYNILYSGYAALQFLLWPNLCFFWEYTLELYLPYYAHDAVVDHMRNAEAFTCNDIELTEEYIHHMYTRVETIAKVTICYTESTAIQLVSSIDENPLLPITTLWSTHIMNAVGSEFAFSAYPDLTFRGIAVINQHDEHDHPSRSFPPVHWLYYKRARFCIGPHSCTAVKLPDCALHNSATVRTTDDQHCLVASLQHPAVPKHFPHLTQWNLGGWTNLKSSKHFASAAACTVDTPPNSRSQRHAT</sequence>
<keyword evidence="2" id="KW-1185">Reference proteome</keyword>
<accession>A0ACC1TEB6</accession>
<evidence type="ECO:0000313" key="2">
    <source>
        <dbReference type="Proteomes" id="UP001148662"/>
    </source>
</evidence>
<organism evidence="1 2">
    <name type="scientific">Phlebia brevispora</name>
    <dbReference type="NCBI Taxonomy" id="194682"/>
    <lineage>
        <taxon>Eukaryota</taxon>
        <taxon>Fungi</taxon>
        <taxon>Dikarya</taxon>
        <taxon>Basidiomycota</taxon>
        <taxon>Agaricomycotina</taxon>
        <taxon>Agaricomycetes</taxon>
        <taxon>Polyporales</taxon>
        <taxon>Meruliaceae</taxon>
        <taxon>Phlebia</taxon>
    </lineage>
</organism>
<dbReference type="EMBL" id="JANHOG010000046">
    <property type="protein sequence ID" value="KAJ3559088.1"/>
    <property type="molecule type" value="Genomic_DNA"/>
</dbReference>
<dbReference type="Proteomes" id="UP001148662">
    <property type="component" value="Unassembled WGS sequence"/>
</dbReference>
<name>A0ACC1TEB6_9APHY</name>
<comment type="caution">
    <text evidence="1">The sequence shown here is derived from an EMBL/GenBank/DDBJ whole genome shotgun (WGS) entry which is preliminary data.</text>
</comment>
<gene>
    <name evidence="1" type="ORF">NM688_g554</name>
</gene>
<evidence type="ECO:0000313" key="1">
    <source>
        <dbReference type="EMBL" id="KAJ3559088.1"/>
    </source>
</evidence>
<proteinExistence type="predicted"/>